<dbReference type="Gene3D" id="1.25.40.420">
    <property type="match status" value="1"/>
</dbReference>
<dbReference type="SUPFAM" id="SSF49785">
    <property type="entry name" value="Galactose-binding domain-like"/>
    <property type="match status" value="1"/>
</dbReference>
<keyword evidence="3" id="KW-1185">Reference proteome</keyword>
<dbReference type="PANTHER" id="PTHR47457">
    <property type="entry name" value="OS05G0345500 PROTEIN"/>
    <property type="match status" value="1"/>
</dbReference>
<dbReference type="PANTHER" id="PTHR47457:SF1">
    <property type="entry name" value="BTB DOMAIN-CONTAINING PROTEIN-RELATED"/>
    <property type="match status" value="1"/>
</dbReference>
<gene>
    <name evidence="2" type="ORF">OEZ85_011527</name>
</gene>
<dbReference type="InterPro" id="IPR022041">
    <property type="entry name" value="Methyltransf_FA"/>
</dbReference>
<protein>
    <recommendedName>
        <fullName evidence="1">Farnesoic acid O-methyl transferase domain-containing protein</fullName>
    </recommendedName>
</protein>
<name>A0ABY8TQM2_TETOB</name>
<feature type="domain" description="Farnesoic acid O-methyl transferase" evidence="1">
    <location>
        <begin position="26"/>
        <end position="131"/>
    </location>
</feature>
<reference evidence="2 3" key="1">
    <citation type="submission" date="2023-05" db="EMBL/GenBank/DDBJ databases">
        <title>A 100% complete, gapless, phased diploid assembly of the Scenedesmus obliquus UTEX 3031 genome.</title>
        <authorList>
            <person name="Biondi T.C."/>
            <person name="Hanschen E.R."/>
            <person name="Kwon T."/>
            <person name="Eng W."/>
            <person name="Kruse C.P.S."/>
            <person name="Koehler S.I."/>
            <person name="Kunde Y."/>
            <person name="Gleasner C.D."/>
            <person name="You Mak K.T."/>
            <person name="Polle J."/>
            <person name="Hovde B.T."/>
            <person name="Starkenburg S.R."/>
        </authorList>
    </citation>
    <scope>NUCLEOTIDE SEQUENCE [LARGE SCALE GENOMIC DNA]</scope>
    <source>
        <strain evidence="2 3">DOE0152z</strain>
    </source>
</reference>
<accession>A0ABY8TQM2</accession>
<dbReference type="Proteomes" id="UP001244341">
    <property type="component" value="Chromosome 3b"/>
</dbReference>
<evidence type="ECO:0000259" key="1">
    <source>
        <dbReference type="Pfam" id="PF12248"/>
    </source>
</evidence>
<dbReference type="Pfam" id="PF12248">
    <property type="entry name" value="Methyltransf_FA"/>
    <property type="match status" value="1"/>
</dbReference>
<proteinExistence type="predicted"/>
<dbReference type="EMBL" id="CP126210">
    <property type="protein sequence ID" value="WIA11410.1"/>
    <property type="molecule type" value="Genomic_DNA"/>
</dbReference>
<evidence type="ECO:0000313" key="3">
    <source>
        <dbReference type="Proteomes" id="UP001244341"/>
    </source>
</evidence>
<dbReference type="InterPro" id="IPR008979">
    <property type="entry name" value="Galactose-bd-like_sf"/>
</dbReference>
<evidence type="ECO:0000313" key="2">
    <source>
        <dbReference type="EMBL" id="WIA11410.1"/>
    </source>
</evidence>
<sequence>MLRVASNALIVPPFECAWLSLGDYQLDGSCCLQFECKGENDVTIILKPIPGAKRWQHLQRQQGPAGGEHLAVEQNYTIILGSHRNSKLKIEKNGDEQASATGLAGCTVDPRSFTTCWINYSNGSIAIGTGPAGSSLSCVCHVLQLSELLLPRTQQLYEAAVQLAGGWFGLLVRQHLDDLACLSVDVMADILHEPLLDVSELEVFQAVAAWCQYGSQLTADAAQQQQPAQEQQQAEEQPQQQALEQQQQQCEDVAPCCCPSSQLDAAGSLAGRPPGDAQALLQLVRFAFMPEADRQAVLAHPFARSCSYVQRCMQEDLQRMSDAHEAASPRGCYTFEQRRLVRPGLSSTNASAAAAACAASGDKVASLQPAAAAAAAPGSRAGGWRHFRRRLAPSCKELMYVCDGDRNGVVHYIGTDYGSKQWVNPVASKALDIKASSPPSRYTDPKALVSGQFLNTSFAGPRYIRTPQQPAAAGASAAAAAAAATPSTWWQLDLGPQHRLLCNYYTIRHDGSQDGFVRSWVLQGSNDLAHWLDLRRHVSDATIRLPGQYGSWPIGGPAASMPFRAFRLLLLGPTQSHASPWAFPLSHWELYGYFYKLGTSAAAAEAQAAS</sequence>
<organism evidence="2 3">
    <name type="scientific">Tetradesmus obliquus</name>
    <name type="common">Green alga</name>
    <name type="synonym">Acutodesmus obliquus</name>
    <dbReference type="NCBI Taxonomy" id="3088"/>
    <lineage>
        <taxon>Eukaryota</taxon>
        <taxon>Viridiplantae</taxon>
        <taxon>Chlorophyta</taxon>
        <taxon>core chlorophytes</taxon>
        <taxon>Chlorophyceae</taxon>
        <taxon>CS clade</taxon>
        <taxon>Sphaeropleales</taxon>
        <taxon>Scenedesmaceae</taxon>
        <taxon>Tetradesmus</taxon>
    </lineage>
</organism>